<dbReference type="SMART" id="SM00530">
    <property type="entry name" value="HTH_XRE"/>
    <property type="match status" value="1"/>
</dbReference>
<dbReference type="AlphaFoldDB" id="A0A9X2VPH0"/>
<gene>
    <name evidence="2" type="ORF">NZH93_25755</name>
</gene>
<proteinExistence type="predicted"/>
<dbReference type="InterPro" id="IPR010982">
    <property type="entry name" value="Lambda_DNA-bd_dom_sf"/>
</dbReference>
<comment type="caution">
    <text evidence="2">The sequence shown here is derived from an EMBL/GenBank/DDBJ whole genome shotgun (WGS) entry which is preliminary data.</text>
</comment>
<evidence type="ECO:0000259" key="1">
    <source>
        <dbReference type="PROSITE" id="PS50943"/>
    </source>
</evidence>
<dbReference type="Gene3D" id="3.30.450.180">
    <property type="match status" value="1"/>
</dbReference>
<keyword evidence="3" id="KW-1185">Reference proteome</keyword>
<evidence type="ECO:0000313" key="2">
    <source>
        <dbReference type="EMBL" id="MCS7480275.1"/>
    </source>
</evidence>
<dbReference type="Proteomes" id="UP001141259">
    <property type="component" value="Unassembled WGS sequence"/>
</dbReference>
<evidence type="ECO:0000313" key="3">
    <source>
        <dbReference type="Proteomes" id="UP001141259"/>
    </source>
</evidence>
<protein>
    <submittedName>
        <fullName evidence="2">Helix-turn-helix transcriptional regulator</fullName>
    </submittedName>
</protein>
<accession>A0A9X2VPH0</accession>
<dbReference type="PROSITE" id="PS50943">
    <property type="entry name" value="HTH_CROC1"/>
    <property type="match status" value="1"/>
</dbReference>
<dbReference type="GO" id="GO:0003677">
    <property type="term" value="F:DNA binding"/>
    <property type="evidence" value="ECO:0007669"/>
    <property type="project" value="InterPro"/>
</dbReference>
<dbReference type="RefSeq" id="WP_259625771.1">
    <property type="nucleotide sequence ID" value="NZ_JANYMP010000013.1"/>
</dbReference>
<organism evidence="2 3">
    <name type="scientific">Umezawaea endophytica</name>
    <dbReference type="NCBI Taxonomy" id="1654476"/>
    <lineage>
        <taxon>Bacteria</taxon>
        <taxon>Bacillati</taxon>
        <taxon>Actinomycetota</taxon>
        <taxon>Actinomycetes</taxon>
        <taxon>Pseudonocardiales</taxon>
        <taxon>Pseudonocardiaceae</taxon>
        <taxon>Umezawaea</taxon>
    </lineage>
</organism>
<dbReference type="Gene3D" id="1.10.260.40">
    <property type="entry name" value="lambda repressor-like DNA-binding domains"/>
    <property type="match status" value="1"/>
</dbReference>
<dbReference type="PANTHER" id="PTHR35010">
    <property type="entry name" value="BLL4672 PROTEIN-RELATED"/>
    <property type="match status" value="1"/>
</dbReference>
<feature type="domain" description="HTH cro/C1-type" evidence="1">
    <location>
        <begin position="35"/>
        <end position="82"/>
    </location>
</feature>
<dbReference type="Pfam" id="PF17765">
    <property type="entry name" value="MLTR_LBD"/>
    <property type="match status" value="1"/>
</dbReference>
<reference evidence="2" key="1">
    <citation type="submission" date="2022-08" db="EMBL/GenBank/DDBJ databases">
        <authorList>
            <person name="Tistechok S."/>
            <person name="Samborskyy M."/>
            <person name="Roman I."/>
        </authorList>
    </citation>
    <scope>NUCLEOTIDE SEQUENCE</scope>
    <source>
        <strain evidence="2">DSM 103496</strain>
    </source>
</reference>
<dbReference type="CDD" id="cd00093">
    <property type="entry name" value="HTH_XRE"/>
    <property type="match status" value="1"/>
</dbReference>
<sequence length="286" mass="31585">MRANNHLGEFLRARRTQLTPRSVGLPVDGRRRVPGLRREEVADLAGLSTDYYTRLEQGRERHPSRSVLDALARALLFDEEALRYLRSVADHSPRRRRKHAERPRVDPELLALLELWTSTPAIVLDSLTNVVGANQLGRAVYEGHEHGDCLARMVFLDEDARSFYGDWTSVAHATVASLRAAGGADPDDPGLIALVGELSLRSDEFRTMWGQARVHVKTRGSTLLRHPLVGDLHLNYESLTVNAAPGLTIKVFHPVPDTRTADALALLGSLTAGRSTAHAPERAPVE</sequence>
<dbReference type="SUPFAM" id="SSF47413">
    <property type="entry name" value="lambda repressor-like DNA-binding domains"/>
    <property type="match status" value="1"/>
</dbReference>
<dbReference type="EMBL" id="JANYMP010000013">
    <property type="protein sequence ID" value="MCS7480275.1"/>
    <property type="molecule type" value="Genomic_DNA"/>
</dbReference>
<dbReference type="PANTHER" id="PTHR35010:SF2">
    <property type="entry name" value="BLL4672 PROTEIN"/>
    <property type="match status" value="1"/>
</dbReference>
<dbReference type="InterPro" id="IPR041413">
    <property type="entry name" value="MLTR_LBD"/>
</dbReference>
<dbReference type="InterPro" id="IPR001387">
    <property type="entry name" value="Cro/C1-type_HTH"/>
</dbReference>
<name>A0A9X2VPH0_9PSEU</name>
<dbReference type="Pfam" id="PF13560">
    <property type="entry name" value="HTH_31"/>
    <property type="match status" value="1"/>
</dbReference>